<dbReference type="GO" id="GO:0004523">
    <property type="term" value="F:RNA-DNA hybrid ribonuclease activity"/>
    <property type="evidence" value="ECO:0007669"/>
    <property type="project" value="InterPro"/>
</dbReference>
<dbReference type="Gene3D" id="3.30.420.10">
    <property type="entry name" value="Ribonuclease H-like superfamily/Ribonuclease H"/>
    <property type="match status" value="1"/>
</dbReference>
<dbReference type="PANTHER" id="PTHR47074:SF48">
    <property type="entry name" value="POLYNUCLEOTIDYL TRANSFERASE, RIBONUCLEASE H-LIKE SUPERFAMILY PROTEIN"/>
    <property type="match status" value="1"/>
</dbReference>
<dbReference type="InterPro" id="IPR002156">
    <property type="entry name" value="RNaseH_domain"/>
</dbReference>
<sequence length="109" mass="12213">MVACTIKNDFVPDLFVVKARAAIHSFRFARDIGFSCVELEGDTRSIILKLSGSDRVLGLIIADGKALSRFLQRCQFTFIPREGNQVAHCHAKHGFTLDSENFWIEDVLA</sequence>
<evidence type="ECO:0000313" key="3">
    <source>
        <dbReference type="Proteomes" id="UP000593560"/>
    </source>
</evidence>
<dbReference type="AlphaFoldDB" id="A0A7J9GFZ5"/>
<dbReference type="Proteomes" id="UP000593560">
    <property type="component" value="Unassembled WGS sequence"/>
</dbReference>
<keyword evidence="3" id="KW-1185">Reference proteome</keyword>
<dbReference type="PANTHER" id="PTHR47074">
    <property type="entry name" value="BNAC02G40300D PROTEIN"/>
    <property type="match status" value="1"/>
</dbReference>
<organism evidence="2 3">
    <name type="scientific">Gossypium harknessii</name>
    <dbReference type="NCBI Taxonomy" id="34285"/>
    <lineage>
        <taxon>Eukaryota</taxon>
        <taxon>Viridiplantae</taxon>
        <taxon>Streptophyta</taxon>
        <taxon>Embryophyta</taxon>
        <taxon>Tracheophyta</taxon>
        <taxon>Spermatophyta</taxon>
        <taxon>Magnoliopsida</taxon>
        <taxon>eudicotyledons</taxon>
        <taxon>Gunneridae</taxon>
        <taxon>Pentapetalae</taxon>
        <taxon>rosids</taxon>
        <taxon>malvids</taxon>
        <taxon>Malvales</taxon>
        <taxon>Malvaceae</taxon>
        <taxon>Malvoideae</taxon>
        <taxon>Gossypium</taxon>
    </lineage>
</organism>
<dbReference type="EMBL" id="JABFAD010000004">
    <property type="protein sequence ID" value="MBA0796496.1"/>
    <property type="molecule type" value="Genomic_DNA"/>
</dbReference>
<dbReference type="GO" id="GO:0003676">
    <property type="term" value="F:nucleic acid binding"/>
    <property type="evidence" value="ECO:0007669"/>
    <property type="project" value="InterPro"/>
</dbReference>
<comment type="caution">
    <text evidence="2">The sequence shown here is derived from an EMBL/GenBank/DDBJ whole genome shotgun (WGS) entry which is preliminary data.</text>
</comment>
<accession>A0A7J9GFZ5</accession>
<reference evidence="2 3" key="1">
    <citation type="journal article" date="2019" name="Genome Biol. Evol.">
        <title>Insights into the evolution of the New World diploid cottons (Gossypium, subgenus Houzingenia) based on genome sequencing.</title>
        <authorList>
            <person name="Grover C.E."/>
            <person name="Arick M.A. 2nd"/>
            <person name="Thrash A."/>
            <person name="Conover J.L."/>
            <person name="Sanders W.S."/>
            <person name="Peterson D.G."/>
            <person name="Frelichowski J.E."/>
            <person name="Scheffler J.A."/>
            <person name="Scheffler B.E."/>
            <person name="Wendel J.F."/>
        </authorList>
    </citation>
    <scope>NUCLEOTIDE SEQUENCE [LARGE SCALE GENOMIC DNA]</scope>
    <source>
        <strain evidence="2">0</strain>
        <tissue evidence="2">Leaf</tissue>
    </source>
</reference>
<feature type="domain" description="RNase H type-1" evidence="1">
    <location>
        <begin position="15"/>
        <end position="93"/>
    </location>
</feature>
<name>A0A7J9GFZ5_9ROSI</name>
<proteinExistence type="predicted"/>
<dbReference type="InterPro" id="IPR036397">
    <property type="entry name" value="RNaseH_sf"/>
</dbReference>
<dbReference type="Pfam" id="PF13456">
    <property type="entry name" value="RVT_3"/>
    <property type="match status" value="1"/>
</dbReference>
<evidence type="ECO:0000313" key="2">
    <source>
        <dbReference type="EMBL" id="MBA0796496.1"/>
    </source>
</evidence>
<dbReference type="OrthoDB" id="948036at2759"/>
<protein>
    <recommendedName>
        <fullName evidence="1">RNase H type-1 domain-containing protein</fullName>
    </recommendedName>
</protein>
<evidence type="ECO:0000259" key="1">
    <source>
        <dbReference type="Pfam" id="PF13456"/>
    </source>
</evidence>
<gene>
    <name evidence="2" type="ORF">Gohar_007259</name>
</gene>
<dbReference type="InterPro" id="IPR052929">
    <property type="entry name" value="RNase_H-like_EbsB-rel"/>
</dbReference>